<reference evidence="4" key="2">
    <citation type="submission" date="2012-11" db="EMBL/GenBank/DDBJ databases">
        <authorList>
            <person name="Kuo A."/>
            <person name="Curtis B.A."/>
            <person name="Tanifuji G."/>
            <person name="Burki F."/>
            <person name="Gruber A."/>
            <person name="Irimia M."/>
            <person name="Maruyama S."/>
            <person name="Arias M.C."/>
            <person name="Ball S.G."/>
            <person name="Gile G.H."/>
            <person name="Hirakawa Y."/>
            <person name="Hopkins J.F."/>
            <person name="Rensing S.A."/>
            <person name="Schmutz J."/>
            <person name="Symeonidi A."/>
            <person name="Elias M."/>
            <person name="Eveleigh R.J."/>
            <person name="Herman E.K."/>
            <person name="Klute M.J."/>
            <person name="Nakayama T."/>
            <person name="Obornik M."/>
            <person name="Reyes-Prieto A."/>
            <person name="Armbrust E.V."/>
            <person name="Aves S.J."/>
            <person name="Beiko R.G."/>
            <person name="Coutinho P."/>
            <person name="Dacks J.B."/>
            <person name="Durnford D.G."/>
            <person name="Fast N.M."/>
            <person name="Green B.R."/>
            <person name="Grisdale C."/>
            <person name="Hempe F."/>
            <person name="Henrissat B."/>
            <person name="Hoppner M.P."/>
            <person name="Ishida K.-I."/>
            <person name="Kim E."/>
            <person name="Koreny L."/>
            <person name="Kroth P.G."/>
            <person name="Liu Y."/>
            <person name="Malik S.-B."/>
            <person name="Maier U.G."/>
            <person name="McRose D."/>
            <person name="Mock T."/>
            <person name="Neilson J.A."/>
            <person name="Onodera N.T."/>
            <person name="Poole A.M."/>
            <person name="Pritham E.J."/>
            <person name="Richards T.A."/>
            <person name="Rocap G."/>
            <person name="Roy S.W."/>
            <person name="Sarai C."/>
            <person name="Schaack S."/>
            <person name="Shirato S."/>
            <person name="Slamovits C.H."/>
            <person name="Spencer D.F."/>
            <person name="Suzuki S."/>
            <person name="Worden A.Z."/>
            <person name="Zauner S."/>
            <person name="Barry K."/>
            <person name="Bell C."/>
            <person name="Bharti A.K."/>
            <person name="Crow J.A."/>
            <person name="Grimwood J."/>
            <person name="Kramer R."/>
            <person name="Lindquist E."/>
            <person name="Lucas S."/>
            <person name="Salamov A."/>
            <person name="McFadden G.I."/>
            <person name="Lane C.E."/>
            <person name="Keeling P.J."/>
            <person name="Gray M.W."/>
            <person name="Grigoriev I.V."/>
            <person name="Archibald J.M."/>
        </authorList>
    </citation>
    <scope>NUCLEOTIDE SEQUENCE</scope>
    <source>
        <strain evidence="4">CCMP2712</strain>
    </source>
</reference>
<dbReference type="AlphaFoldDB" id="L1I650"/>
<keyword evidence="1" id="KW-1133">Transmembrane helix</keyword>
<dbReference type="GeneID" id="17288440"/>
<dbReference type="EnsemblProtists" id="EKX31721">
    <property type="protein sequence ID" value="EKX31721"/>
    <property type="gene ID" value="GUITHDRAFT_122090"/>
</dbReference>
<keyword evidence="1" id="KW-0812">Transmembrane</keyword>
<evidence type="ECO:0000313" key="3">
    <source>
        <dbReference type="EnsemblProtists" id="EKX31721"/>
    </source>
</evidence>
<reference evidence="3" key="3">
    <citation type="submission" date="2016-03" db="UniProtKB">
        <authorList>
            <consortium name="EnsemblProtists"/>
        </authorList>
    </citation>
    <scope>IDENTIFICATION</scope>
</reference>
<dbReference type="STRING" id="905079.L1I650"/>
<dbReference type="RefSeq" id="XP_005818701.1">
    <property type="nucleotide sequence ID" value="XM_005818644.1"/>
</dbReference>
<accession>L1I650</accession>
<feature type="transmembrane region" description="Helical" evidence="1">
    <location>
        <begin position="22"/>
        <end position="43"/>
    </location>
</feature>
<proteinExistence type="predicted"/>
<dbReference type="Proteomes" id="UP000011087">
    <property type="component" value="Unassembled WGS sequence"/>
</dbReference>
<dbReference type="OrthoDB" id="9991768at2759"/>
<evidence type="ECO:0000256" key="1">
    <source>
        <dbReference type="SAM" id="Phobius"/>
    </source>
</evidence>
<evidence type="ECO:0000313" key="2">
    <source>
        <dbReference type="EMBL" id="EKX31721.1"/>
    </source>
</evidence>
<sequence>MANYGAVGSIQGLSPFKKTRKLAAWQVLGVAALALCVLALAVVSTHGTRKSVLLSRSKAQYAAARMGFIPRARFVMTKQQFRKILLAEEERSVIQICGSSVCKAKEGCNQESFKKCVAMKPEDRKKFVAQQLPKLNLMEGPLADLPEEANLEMGELGNLPEDTTAAQCGTGACTAEGCDDSTFFACFKQLEQRKMEFVKSNPQLAKHMAEFVKKEAAQKALVKGQQASASKNVEKMPFSSDQEPPVMGTHYMTANWAKGKQSRLRSAFRMSKLNLHEGPLADLPDEPNVMIGELGSLPDEPNIMIGELGGLPDEPNLMEGELSTLPDEPNLMEGELSTLPDEPNLMEGELSTLPDEPNLMIGELGTLPDEPNLMIGELGTLPDEPNLMIGELGTLPDEPNLMEGELSTLPDEKPDWNGQPNLMIGELGTLPDEPNLMEGELSTLPDEPNLMIGELGTLPDEPNLMIGELGTLPDEKSDGNGQPNLMIGELGTLPDEPNLMIGELGTLPDEPNLDTGILGSLKAKRKVQLLRQAMGRRVSSPWQMLRRMVTRKSAVVACGVTSCGRKSGCDNKSFAMCMRRSAGQPQALKARKVLGLRRSVLKLLKQKKEKSAVLLLASQECSARTCSKSGCASNAFKQCVQGRLSISAKAARILARKAHPKAAAAASRSQPASKK</sequence>
<dbReference type="PaxDb" id="55529-EKX31721"/>
<dbReference type="HOGENOM" id="CLU_407394_0_0_1"/>
<protein>
    <submittedName>
        <fullName evidence="2 3">Uncharacterized protein</fullName>
    </submittedName>
</protein>
<gene>
    <name evidence="2" type="ORF">GUITHDRAFT_122090</name>
</gene>
<keyword evidence="4" id="KW-1185">Reference proteome</keyword>
<name>L1I650_GUITC</name>
<keyword evidence="1" id="KW-0472">Membrane</keyword>
<dbReference type="KEGG" id="gtt:GUITHDRAFT_122090"/>
<reference evidence="2 4" key="1">
    <citation type="journal article" date="2012" name="Nature">
        <title>Algal genomes reveal evolutionary mosaicism and the fate of nucleomorphs.</title>
        <authorList>
            <consortium name="DOE Joint Genome Institute"/>
            <person name="Curtis B.A."/>
            <person name="Tanifuji G."/>
            <person name="Burki F."/>
            <person name="Gruber A."/>
            <person name="Irimia M."/>
            <person name="Maruyama S."/>
            <person name="Arias M.C."/>
            <person name="Ball S.G."/>
            <person name="Gile G.H."/>
            <person name="Hirakawa Y."/>
            <person name="Hopkins J.F."/>
            <person name="Kuo A."/>
            <person name="Rensing S.A."/>
            <person name="Schmutz J."/>
            <person name="Symeonidi A."/>
            <person name="Elias M."/>
            <person name="Eveleigh R.J."/>
            <person name="Herman E.K."/>
            <person name="Klute M.J."/>
            <person name="Nakayama T."/>
            <person name="Obornik M."/>
            <person name="Reyes-Prieto A."/>
            <person name="Armbrust E.V."/>
            <person name="Aves S.J."/>
            <person name="Beiko R.G."/>
            <person name="Coutinho P."/>
            <person name="Dacks J.B."/>
            <person name="Durnford D.G."/>
            <person name="Fast N.M."/>
            <person name="Green B.R."/>
            <person name="Grisdale C.J."/>
            <person name="Hempel F."/>
            <person name="Henrissat B."/>
            <person name="Hoppner M.P."/>
            <person name="Ishida K."/>
            <person name="Kim E."/>
            <person name="Koreny L."/>
            <person name="Kroth P.G."/>
            <person name="Liu Y."/>
            <person name="Malik S.B."/>
            <person name="Maier U.G."/>
            <person name="McRose D."/>
            <person name="Mock T."/>
            <person name="Neilson J.A."/>
            <person name="Onodera N.T."/>
            <person name="Poole A.M."/>
            <person name="Pritham E.J."/>
            <person name="Richards T.A."/>
            <person name="Rocap G."/>
            <person name="Roy S.W."/>
            <person name="Sarai C."/>
            <person name="Schaack S."/>
            <person name="Shirato S."/>
            <person name="Slamovits C.H."/>
            <person name="Spencer D.F."/>
            <person name="Suzuki S."/>
            <person name="Worden A.Z."/>
            <person name="Zauner S."/>
            <person name="Barry K."/>
            <person name="Bell C."/>
            <person name="Bharti A.K."/>
            <person name="Crow J.A."/>
            <person name="Grimwood J."/>
            <person name="Kramer R."/>
            <person name="Lindquist E."/>
            <person name="Lucas S."/>
            <person name="Salamov A."/>
            <person name="McFadden G.I."/>
            <person name="Lane C.E."/>
            <person name="Keeling P.J."/>
            <person name="Gray M.W."/>
            <person name="Grigoriev I.V."/>
            <person name="Archibald J.M."/>
        </authorList>
    </citation>
    <scope>NUCLEOTIDE SEQUENCE</scope>
    <source>
        <strain evidence="2 4">CCMP2712</strain>
    </source>
</reference>
<evidence type="ECO:0000313" key="4">
    <source>
        <dbReference type="Proteomes" id="UP000011087"/>
    </source>
</evidence>
<organism evidence="2">
    <name type="scientific">Guillardia theta (strain CCMP2712)</name>
    <name type="common">Cryptophyte</name>
    <dbReference type="NCBI Taxonomy" id="905079"/>
    <lineage>
        <taxon>Eukaryota</taxon>
        <taxon>Cryptophyceae</taxon>
        <taxon>Pyrenomonadales</taxon>
        <taxon>Geminigeraceae</taxon>
        <taxon>Guillardia</taxon>
    </lineage>
</organism>
<dbReference type="EMBL" id="JH993243">
    <property type="protein sequence ID" value="EKX31721.1"/>
    <property type="molecule type" value="Genomic_DNA"/>
</dbReference>